<comment type="caution">
    <text evidence="1">The sequence shown here is derived from an EMBL/GenBank/DDBJ whole genome shotgun (WGS) entry which is preliminary data.</text>
</comment>
<sequence length="342" mass="38094">MNAHTTPYRYRRPSYRLTLAGTDITPRLNGRLVSLTLREQRGLEADQLDITLADHDGALALPRRGAELTLAFGWQHEGLVEKGTFTVDEIQHTGSPDQLIIRARSADMRGELPGKRTHGWHNLALGEIVETIARRHELEPVIGHILAGIRVSHIDQTEESDLNFLTRLGQRYDAIAAVKAGRLLFTLAGEALTASGRGMPTITLTRHDGDQHRYSITDRDAYSGVKAYWNDTSGAQRRIVLAGDDGNAKQLRPTYASEADALDAARAEWRRIQRGLAEFELTLAHGRADMLPESPLQVSGFKPEIDATPWRVTEVEHTLDDNGFGTRARCEVLGMERAQERK</sequence>
<reference evidence="1 2" key="1">
    <citation type="submission" date="2019-08" db="EMBL/GenBank/DDBJ databases">
        <title>Bioinformatics analysis of the strain L3 and L5.</title>
        <authorList>
            <person name="Li X."/>
        </authorList>
    </citation>
    <scope>NUCLEOTIDE SEQUENCE [LARGE SCALE GENOMIC DNA]</scope>
    <source>
        <strain evidence="1 2">L5</strain>
    </source>
</reference>
<dbReference type="Pfam" id="PF05954">
    <property type="entry name" value="Phage_GPD"/>
    <property type="match status" value="1"/>
</dbReference>
<dbReference type="PANTHER" id="PTHR35862:SF3">
    <property type="entry name" value="FELS-2 PROPHAGE PROTEIN"/>
    <property type="match status" value="1"/>
</dbReference>
<protein>
    <submittedName>
        <fullName evidence="1">Phage late control D family protein</fullName>
    </submittedName>
</protein>
<evidence type="ECO:0000313" key="1">
    <source>
        <dbReference type="EMBL" id="KAA0011179.1"/>
    </source>
</evidence>
<dbReference type="InterPro" id="IPR052726">
    <property type="entry name" value="Phage_Baseplate_Hub"/>
</dbReference>
<evidence type="ECO:0000313" key="2">
    <source>
        <dbReference type="Proteomes" id="UP000486760"/>
    </source>
</evidence>
<dbReference type="Proteomes" id="UP000486760">
    <property type="component" value="Unassembled WGS sequence"/>
</dbReference>
<dbReference type="AlphaFoldDB" id="A0A7V7KHF4"/>
<name>A0A7V7KHF4_9GAMM</name>
<dbReference type="RefSeq" id="WP_149328922.1">
    <property type="nucleotide sequence ID" value="NZ_VTPY01000005.1"/>
</dbReference>
<organism evidence="1 2">
    <name type="scientific">Billgrantia pellis</name>
    <dbReference type="NCBI Taxonomy" id="2606936"/>
    <lineage>
        <taxon>Bacteria</taxon>
        <taxon>Pseudomonadati</taxon>
        <taxon>Pseudomonadota</taxon>
        <taxon>Gammaproteobacteria</taxon>
        <taxon>Oceanospirillales</taxon>
        <taxon>Halomonadaceae</taxon>
        <taxon>Billgrantia</taxon>
    </lineage>
</organism>
<dbReference type="SUPFAM" id="SSF69279">
    <property type="entry name" value="Phage tail proteins"/>
    <property type="match status" value="1"/>
</dbReference>
<dbReference type="EMBL" id="VTPY01000005">
    <property type="protein sequence ID" value="KAA0011179.1"/>
    <property type="molecule type" value="Genomic_DNA"/>
</dbReference>
<gene>
    <name evidence="1" type="ORF">F0A17_13725</name>
</gene>
<proteinExistence type="predicted"/>
<accession>A0A7V7KHF4</accession>
<keyword evidence="2" id="KW-1185">Reference proteome</keyword>
<dbReference type="PANTHER" id="PTHR35862">
    <property type="entry name" value="FELS-2 PROPHAGE PROTEIN"/>
    <property type="match status" value="1"/>
</dbReference>